<dbReference type="KEGG" id="spib:G8759_30885"/>
<evidence type="ECO:0000313" key="2">
    <source>
        <dbReference type="Proteomes" id="UP000501802"/>
    </source>
</evidence>
<name>A0A6G9AWR1_9BACT</name>
<dbReference type="Proteomes" id="UP000501802">
    <property type="component" value="Chromosome"/>
</dbReference>
<proteinExistence type="predicted"/>
<dbReference type="EMBL" id="CP050063">
    <property type="protein sequence ID" value="QIP16735.1"/>
    <property type="molecule type" value="Genomic_DNA"/>
</dbReference>
<keyword evidence="2" id="KW-1185">Reference proteome</keyword>
<protein>
    <submittedName>
        <fullName evidence="1">Uncharacterized protein</fullName>
    </submittedName>
</protein>
<evidence type="ECO:0000313" key="1">
    <source>
        <dbReference type="EMBL" id="QIP16735.1"/>
    </source>
</evidence>
<sequence length="63" mass="7486">MISTAAIIESFSQLPEKISLDEAVERLIILERYEKAMDEMSHNKGHKNEDVMREMKEWIQVHR</sequence>
<dbReference type="AlphaFoldDB" id="A0A6G9AWR1"/>
<dbReference type="RefSeq" id="WP_167216905.1">
    <property type="nucleotide sequence ID" value="NZ_CP050063.1"/>
</dbReference>
<reference evidence="1 2" key="1">
    <citation type="submission" date="2020-03" db="EMBL/GenBank/DDBJ databases">
        <authorList>
            <person name="Kim M.K."/>
        </authorList>
    </citation>
    <scope>NUCLEOTIDE SEQUENCE [LARGE SCALE GENOMIC DNA]</scope>
    <source>
        <strain evidence="1 2">BT328</strain>
    </source>
</reference>
<accession>A0A6G9AWR1</accession>
<organism evidence="1 2">
    <name type="scientific">Spirosoma aureum</name>
    <dbReference type="NCBI Taxonomy" id="2692134"/>
    <lineage>
        <taxon>Bacteria</taxon>
        <taxon>Pseudomonadati</taxon>
        <taxon>Bacteroidota</taxon>
        <taxon>Cytophagia</taxon>
        <taxon>Cytophagales</taxon>
        <taxon>Cytophagaceae</taxon>
        <taxon>Spirosoma</taxon>
    </lineage>
</organism>
<gene>
    <name evidence="1" type="ORF">G8759_30885</name>
</gene>